<sequence>MDDMMPLMTRATEQTAALVRAVPHERLGLPTPCAEFDVRALISHLEWVAAMFEALARHEAPAEQGPYAGDFPERARRTLAAWSQPAAWEGVSEGMGLPMTTLAQMYLVDMVTHGWDLARATGQAYEPDPEAVERGLRFTEEMAEMGRERGAFGPAVEVPDDASPLERLLGITGRDPAWTP</sequence>
<dbReference type="RefSeq" id="WP_270155285.1">
    <property type="nucleotide sequence ID" value="NZ_JAPNNL010000043.1"/>
</dbReference>
<dbReference type="NCBIfam" id="TIGR03086">
    <property type="entry name" value="TIGR03086 family metal-binding protein"/>
    <property type="match status" value="1"/>
</dbReference>
<protein>
    <submittedName>
        <fullName evidence="3">TIGR03086 family metal-binding protein</fullName>
    </submittedName>
</protein>
<dbReference type="Gene3D" id="1.20.120.450">
    <property type="entry name" value="dinb family like domain"/>
    <property type="match status" value="1"/>
</dbReference>
<dbReference type="SUPFAM" id="SSF109854">
    <property type="entry name" value="DinB/YfiT-like putative metalloenzymes"/>
    <property type="match status" value="1"/>
</dbReference>
<dbReference type="InterPro" id="IPR034660">
    <property type="entry name" value="DinB/YfiT-like"/>
</dbReference>
<organism evidence="3 4">
    <name type="scientific">Nonomuraea corallina</name>
    <dbReference type="NCBI Taxonomy" id="2989783"/>
    <lineage>
        <taxon>Bacteria</taxon>
        <taxon>Bacillati</taxon>
        <taxon>Actinomycetota</taxon>
        <taxon>Actinomycetes</taxon>
        <taxon>Streptosporangiales</taxon>
        <taxon>Streptosporangiaceae</taxon>
        <taxon>Nonomuraea</taxon>
    </lineage>
</organism>
<accession>A0ABT4SBC4</accession>
<dbReference type="EMBL" id="JAPNNL010000043">
    <property type="protein sequence ID" value="MDA0634479.1"/>
    <property type="molecule type" value="Genomic_DNA"/>
</dbReference>
<evidence type="ECO:0000313" key="3">
    <source>
        <dbReference type="EMBL" id="MDA0634479.1"/>
    </source>
</evidence>
<dbReference type="NCBIfam" id="TIGR03083">
    <property type="entry name" value="maleylpyruvate isomerase family mycothiol-dependent enzyme"/>
    <property type="match status" value="1"/>
</dbReference>
<dbReference type="InterPro" id="IPR017520">
    <property type="entry name" value="CHP03086"/>
</dbReference>
<feature type="region of interest" description="Disordered" evidence="1">
    <location>
        <begin position="150"/>
        <end position="180"/>
    </location>
</feature>
<gene>
    <name evidence="3" type="ORF">OUY22_13725</name>
</gene>
<comment type="caution">
    <text evidence="3">The sequence shown here is derived from an EMBL/GenBank/DDBJ whole genome shotgun (WGS) entry which is preliminary data.</text>
</comment>
<dbReference type="Pfam" id="PF11716">
    <property type="entry name" value="MDMPI_N"/>
    <property type="match status" value="1"/>
</dbReference>
<dbReference type="InterPro" id="IPR024344">
    <property type="entry name" value="MDMPI_metal-binding"/>
</dbReference>
<reference evidence="3" key="1">
    <citation type="submission" date="2022-11" db="EMBL/GenBank/DDBJ databases">
        <title>Nonomuraea corallina sp. nov., a new species of the genus Nonomuraea isolated from sea side sediment in Thai sea.</title>
        <authorList>
            <person name="Ngamcharungchit C."/>
            <person name="Matsumoto A."/>
            <person name="Suriyachadkun C."/>
            <person name="Panbangred W."/>
            <person name="Inahashi Y."/>
            <person name="Intra B."/>
        </authorList>
    </citation>
    <scope>NUCLEOTIDE SEQUENCE</scope>
    <source>
        <strain evidence="3">MCN248</strain>
    </source>
</reference>
<evidence type="ECO:0000256" key="1">
    <source>
        <dbReference type="SAM" id="MobiDB-lite"/>
    </source>
</evidence>
<feature type="domain" description="Mycothiol-dependent maleylpyruvate isomerase metal-binding" evidence="2">
    <location>
        <begin position="10"/>
        <end position="68"/>
    </location>
</feature>
<dbReference type="InterPro" id="IPR017517">
    <property type="entry name" value="Maleyloyr_isom"/>
</dbReference>
<proteinExistence type="predicted"/>
<dbReference type="Proteomes" id="UP001144036">
    <property type="component" value="Unassembled WGS sequence"/>
</dbReference>
<name>A0ABT4SBC4_9ACTN</name>
<evidence type="ECO:0000259" key="2">
    <source>
        <dbReference type="Pfam" id="PF11716"/>
    </source>
</evidence>
<keyword evidence="4" id="KW-1185">Reference proteome</keyword>
<evidence type="ECO:0000313" key="4">
    <source>
        <dbReference type="Proteomes" id="UP001144036"/>
    </source>
</evidence>